<dbReference type="AlphaFoldDB" id="A0A542XGI0"/>
<evidence type="ECO:0000313" key="2">
    <source>
        <dbReference type="Proteomes" id="UP000318336"/>
    </source>
</evidence>
<name>A0A542XGI0_9MICO</name>
<organism evidence="1 2">
    <name type="scientific">Barrientosiimonas humi</name>
    <dbReference type="NCBI Taxonomy" id="999931"/>
    <lineage>
        <taxon>Bacteria</taxon>
        <taxon>Bacillati</taxon>
        <taxon>Actinomycetota</taxon>
        <taxon>Actinomycetes</taxon>
        <taxon>Micrococcales</taxon>
        <taxon>Dermacoccaceae</taxon>
        <taxon>Barrientosiimonas</taxon>
    </lineage>
</organism>
<reference evidence="1 2" key="1">
    <citation type="submission" date="2019-06" db="EMBL/GenBank/DDBJ databases">
        <title>Sequencing the genomes of 1000 actinobacteria strains.</title>
        <authorList>
            <person name="Klenk H.-P."/>
        </authorList>
    </citation>
    <scope>NUCLEOTIDE SEQUENCE [LARGE SCALE GENOMIC DNA]</scope>
    <source>
        <strain evidence="1 2">DSM 24617</strain>
    </source>
</reference>
<evidence type="ECO:0000313" key="1">
    <source>
        <dbReference type="EMBL" id="TQL34936.1"/>
    </source>
</evidence>
<gene>
    <name evidence="1" type="ORF">FB554_3119</name>
</gene>
<dbReference type="Proteomes" id="UP000318336">
    <property type="component" value="Unassembled WGS sequence"/>
</dbReference>
<dbReference type="EMBL" id="VFOK01000001">
    <property type="protein sequence ID" value="TQL34936.1"/>
    <property type="molecule type" value="Genomic_DNA"/>
</dbReference>
<keyword evidence="2" id="KW-1185">Reference proteome</keyword>
<accession>A0A542XGI0</accession>
<protein>
    <submittedName>
        <fullName evidence="1">Uncharacterized protein</fullName>
    </submittedName>
</protein>
<sequence length="53" mass="5680">MIEVRPPNSWAALVVRGPPLLGGRSGGQTWTSTNLYPAPMPYGHQACDDAEVD</sequence>
<comment type="caution">
    <text evidence="1">The sequence shown here is derived from an EMBL/GenBank/DDBJ whole genome shotgun (WGS) entry which is preliminary data.</text>
</comment>
<proteinExistence type="predicted"/>